<dbReference type="EMBL" id="QMAU01000035">
    <property type="protein sequence ID" value="RXI56056.1"/>
    <property type="molecule type" value="Genomic_DNA"/>
</dbReference>
<dbReference type="RefSeq" id="WP_128993148.1">
    <property type="nucleotide sequence ID" value="NZ_JSWD01000095.1"/>
</dbReference>
<gene>
    <name evidence="1" type="ORF">DP131_07570</name>
</gene>
<name>A0ABY0ETC5_CLOTA</name>
<reference evidence="1 2" key="1">
    <citation type="submission" date="2018-06" db="EMBL/GenBank/DDBJ databases">
        <title>Genome conservation of Clostridium tetani.</title>
        <authorList>
            <person name="Bruggemann H."/>
            <person name="Popoff M.R."/>
        </authorList>
    </citation>
    <scope>NUCLEOTIDE SEQUENCE [LARGE SCALE GENOMIC DNA]</scope>
    <source>
        <strain evidence="1 2">63.05</strain>
    </source>
</reference>
<proteinExistence type="predicted"/>
<organism evidence="1 2">
    <name type="scientific">Clostridium tetani</name>
    <dbReference type="NCBI Taxonomy" id="1513"/>
    <lineage>
        <taxon>Bacteria</taxon>
        <taxon>Bacillati</taxon>
        <taxon>Bacillota</taxon>
        <taxon>Clostridia</taxon>
        <taxon>Eubacteriales</taxon>
        <taxon>Clostridiaceae</taxon>
        <taxon>Clostridium</taxon>
    </lineage>
</organism>
<dbReference type="Proteomes" id="UP000290273">
    <property type="component" value="Unassembled WGS sequence"/>
</dbReference>
<comment type="caution">
    <text evidence="1">The sequence shown here is derived from an EMBL/GenBank/DDBJ whole genome shotgun (WGS) entry which is preliminary data.</text>
</comment>
<accession>A0ABY0ETC5</accession>
<protein>
    <submittedName>
        <fullName evidence="1">Uncharacterized protein</fullName>
    </submittedName>
</protein>
<evidence type="ECO:0000313" key="2">
    <source>
        <dbReference type="Proteomes" id="UP000290273"/>
    </source>
</evidence>
<sequence>MKSMRVFNNKKSKADIEEALKEFDKSMKNNIELEALREIDTHIRSTQNPIPYIIETLQNALPEYQN</sequence>
<evidence type="ECO:0000313" key="1">
    <source>
        <dbReference type="EMBL" id="RXI56056.1"/>
    </source>
</evidence>